<dbReference type="AlphaFoldDB" id="A0A5C8LPJ9"/>
<dbReference type="Gene3D" id="6.10.340.10">
    <property type="match status" value="1"/>
</dbReference>
<dbReference type="PRINTS" id="PR00344">
    <property type="entry name" value="BCTRLSENSOR"/>
</dbReference>
<dbReference type="Pfam" id="PF00672">
    <property type="entry name" value="HAMP"/>
    <property type="match status" value="1"/>
</dbReference>
<evidence type="ECO:0000313" key="14">
    <source>
        <dbReference type="EMBL" id="TXK78175.1"/>
    </source>
</evidence>
<evidence type="ECO:0000256" key="8">
    <source>
        <dbReference type="ARBA" id="ARBA00022840"/>
    </source>
</evidence>
<dbReference type="Pfam" id="PF00512">
    <property type="entry name" value="HisKA"/>
    <property type="match status" value="1"/>
</dbReference>
<dbReference type="GO" id="GO:0030295">
    <property type="term" value="F:protein kinase activator activity"/>
    <property type="evidence" value="ECO:0007669"/>
    <property type="project" value="TreeGrafter"/>
</dbReference>
<keyword evidence="10" id="KW-0175">Coiled coil</keyword>
<dbReference type="InterPro" id="IPR003594">
    <property type="entry name" value="HATPase_dom"/>
</dbReference>
<dbReference type="EMBL" id="VRLR01000014">
    <property type="protein sequence ID" value="TXK78175.1"/>
    <property type="molecule type" value="Genomic_DNA"/>
</dbReference>
<keyword evidence="11" id="KW-0812">Transmembrane</keyword>
<keyword evidence="9" id="KW-0902">Two-component regulatory system</keyword>
<keyword evidence="8" id="KW-0067">ATP-binding</keyword>
<evidence type="ECO:0000256" key="11">
    <source>
        <dbReference type="SAM" id="Phobius"/>
    </source>
</evidence>
<dbReference type="SUPFAM" id="SSF47384">
    <property type="entry name" value="Homodimeric domain of signal transducing histidine kinase"/>
    <property type="match status" value="1"/>
</dbReference>
<dbReference type="CDD" id="cd06225">
    <property type="entry name" value="HAMP"/>
    <property type="match status" value="1"/>
</dbReference>
<feature type="coiled-coil region" evidence="10">
    <location>
        <begin position="284"/>
        <end position="329"/>
    </location>
</feature>
<dbReference type="GO" id="GO:0016020">
    <property type="term" value="C:membrane"/>
    <property type="evidence" value="ECO:0007669"/>
    <property type="project" value="UniProtKB-SubCell"/>
</dbReference>
<dbReference type="SMART" id="SM00304">
    <property type="entry name" value="HAMP"/>
    <property type="match status" value="1"/>
</dbReference>
<evidence type="ECO:0000259" key="13">
    <source>
        <dbReference type="PROSITE" id="PS50885"/>
    </source>
</evidence>
<comment type="subcellular location">
    <subcellularLocation>
        <location evidence="2">Membrane</location>
    </subcellularLocation>
</comment>
<evidence type="ECO:0000256" key="2">
    <source>
        <dbReference type="ARBA" id="ARBA00004370"/>
    </source>
</evidence>
<dbReference type="InterPro" id="IPR050351">
    <property type="entry name" value="BphY/WalK/GraS-like"/>
</dbReference>
<dbReference type="PANTHER" id="PTHR42878:SF7">
    <property type="entry name" value="SENSOR HISTIDINE KINASE GLRK"/>
    <property type="match status" value="1"/>
</dbReference>
<evidence type="ECO:0000313" key="15">
    <source>
        <dbReference type="Proteomes" id="UP000321814"/>
    </source>
</evidence>
<feature type="transmembrane region" description="Helical" evidence="11">
    <location>
        <begin position="215"/>
        <end position="235"/>
    </location>
</feature>
<dbReference type="Gene3D" id="1.10.287.130">
    <property type="match status" value="1"/>
</dbReference>
<dbReference type="InterPro" id="IPR005467">
    <property type="entry name" value="His_kinase_dom"/>
</dbReference>
<evidence type="ECO:0000256" key="7">
    <source>
        <dbReference type="ARBA" id="ARBA00022777"/>
    </source>
</evidence>
<dbReference type="OrthoDB" id="9809766at2"/>
<evidence type="ECO:0000259" key="12">
    <source>
        <dbReference type="PROSITE" id="PS50109"/>
    </source>
</evidence>
<dbReference type="EC" id="2.7.13.3" evidence="3"/>
<feature type="domain" description="Histidine kinase" evidence="12">
    <location>
        <begin position="329"/>
        <end position="548"/>
    </location>
</feature>
<keyword evidence="5" id="KW-0808">Transferase</keyword>
<dbReference type="GO" id="GO:0005524">
    <property type="term" value="F:ATP binding"/>
    <property type="evidence" value="ECO:0007669"/>
    <property type="project" value="UniProtKB-KW"/>
</dbReference>
<dbReference type="PROSITE" id="PS50109">
    <property type="entry name" value="HIS_KIN"/>
    <property type="match status" value="1"/>
</dbReference>
<keyword evidence="15" id="KW-1185">Reference proteome</keyword>
<keyword evidence="6" id="KW-0547">Nucleotide-binding</keyword>
<evidence type="ECO:0000256" key="10">
    <source>
        <dbReference type="SAM" id="Coils"/>
    </source>
</evidence>
<protein>
    <recommendedName>
        <fullName evidence="3">histidine kinase</fullName>
        <ecNumber evidence="3">2.7.13.3</ecNumber>
    </recommendedName>
</protein>
<dbReference type="InterPro" id="IPR004358">
    <property type="entry name" value="Sig_transdc_His_kin-like_C"/>
</dbReference>
<dbReference type="Proteomes" id="UP000321814">
    <property type="component" value="Unassembled WGS sequence"/>
</dbReference>
<dbReference type="SMART" id="SM00387">
    <property type="entry name" value="HATPase_c"/>
    <property type="match status" value="1"/>
</dbReference>
<comment type="caution">
    <text evidence="14">The sequence shown here is derived from an EMBL/GenBank/DDBJ whole genome shotgun (WGS) entry which is preliminary data.</text>
</comment>
<name>A0A5C8LPJ9_9GAMM</name>
<reference evidence="14 15" key="1">
    <citation type="submission" date="2019-08" db="EMBL/GenBank/DDBJ databases">
        <title>Draft genome analysis of Rheinheimera tangshanensis isolated from the roots of fresh rice plants (Oryza sativa).</title>
        <authorList>
            <person name="Yu Q."/>
            <person name="Qi Y."/>
            <person name="Zhang H."/>
            <person name="Pu J."/>
        </authorList>
    </citation>
    <scope>NUCLEOTIDE SEQUENCE [LARGE SCALE GENOMIC DNA]</scope>
    <source>
        <strain evidence="14 15">JA3-B52</strain>
    </source>
</reference>
<evidence type="ECO:0000256" key="9">
    <source>
        <dbReference type="ARBA" id="ARBA00023012"/>
    </source>
</evidence>
<keyword evidence="11" id="KW-0472">Membrane</keyword>
<keyword evidence="11" id="KW-1133">Transmembrane helix</keyword>
<dbReference type="GO" id="GO:0000155">
    <property type="term" value="F:phosphorelay sensor kinase activity"/>
    <property type="evidence" value="ECO:0007669"/>
    <property type="project" value="InterPro"/>
</dbReference>
<proteinExistence type="predicted"/>
<comment type="catalytic activity">
    <reaction evidence="1">
        <text>ATP + protein L-histidine = ADP + protein N-phospho-L-histidine.</text>
        <dbReference type="EC" id="2.7.13.3"/>
    </reaction>
</comment>
<feature type="transmembrane region" description="Helical" evidence="11">
    <location>
        <begin position="30"/>
        <end position="53"/>
    </location>
</feature>
<dbReference type="GO" id="GO:0007234">
    <property type="term" value="P:osmosensory signaling via phosphorelay pathway"/>
    <property type="evidence" value="ECO:0007669"/>
    <property type="project" value="TreeGrafter"/>
</dbReference>
<dbReference type="InterPro" id="IPR003661">
    <property type="entry name" value="HisK_dim/P_dom"/>
</dbReference>
<dbReference type="PROSITE" id="PS50885">
    <property type="entry name" value="HAMP"/>
    <property type="match status" value="1"/>
</dbReference>
<evidence type="ECO:0000256" key="5">
    <source>
        <dbReference type="ARBA" id="ARBA00022679"/>
    </source>
</evidence>
<dbReference type="InterPro" id="IPR003660">
    <property type="entry name" value="HAMP_dom"/>
</dbReference>
<keyword evidence="4" id="KW-0597">Phosphoprotein</keyword>
<keyword evidence="7 14" id="KW-0418">Kinase</keyword>
<organism evidence="14 15">
    <name type="scientific">Rheinheimera tangshanensis</name>
    <dbReference type="NCBI Taxonomy" id="400153"/>
    <lineage>
        <taxon>Bacteria</taxon>
        <taxon>Pseudomonadati</taxon>
        <taxon>Pseudomonadota</taxon>
        <taxon>Gammaproteobacteria</taxon>
        <taxon>Chromatiales</taxon>
        <taxon>Chromatiaceae</taxon>
        <taxon>Rheinheimera</taxon>
    </lineage>
</organism>
<dbReference type="PANTHER" id="PTHR42878">
    <property type="entry name" value="TWO-COMPONENT HISTIDINE KINASE"/>
    <property type="match status" value="1"/>
</dbReference>
<dbReference type="GO" id="GO:0000156">
    <property type="term" value="F:phosphorelay response regulator activity"/>
    <property type="evidence" value="ECO:0007669"/>
    <property type="project" value="TreeGrafter"/>
</dbReference>
<dbReference type="CDD" id="cd00082">
    <property type="entry name" value="HisKA"/>
    <property type="match status" value="1"/>
</dbReference>
<evidence type="ECO:0000256" key="3">
    <source>
        <dbReference type="ARBA" id="ARBA00012438"/>
    </source>
</evidence>
<feature type="domain" description="HAMP" evidence="13">
    <location>
        <begin position="237"/>
        <end position="289"/>
    </location>
</feature>
<dbReference type="InterPro" id="IPR036890">
    <property type="entry name" value="HATPase_C_sf"/>
</dbReference>
<dbReference type="Pfam" id="PF02518">
    <property type="entry name" value="HATPase_c"/>
    <property type="match status" value="1"/>
</dbReference>
<dbReference type="SUPFAM" id="SSF55874">
    <property type="entry name" value="ATPase domain of HSP90 chaperone/DNA topoisomerase II/histidine kinase"/>
    <property type="match status" value="1"/>
</dbReference>
<evidence type="ECO:0000256" key="4">
    <source>
        <dbReference type="ARBA" id="ARBA00022553"/>
    </source>
</evidence>
<dbReference type="Gene3D" id="3.30.565.10">
    <property type="entry name" value="Histidine kinase-like ATPase, C-terminal domain"/>
    <property type="match status" value="1"/>
</dbReference>
<sequence length="555" mass="61708">MNKAAFSSNLHYSVCINEHGTGGVVFRSKLYLAFFLLLAITLVQAGLAIWASGVASYHVERSRVANQMLAEFITLGADKQRLKVWLAQSLLTKDSTVEQRDQYLGQMQQSLADLNTLLQHDQRLSEHPDDFAAISQQLKSLSILETNVAALEQSLKNKQVRPEREAQIWRLLIQTFDNLEGLDLKHLIADSIELQRQRSEQAEEKAATALQQVKVLVVVVSLFGVACAVSLALVLSRALYQPVQQLLTGTSALADGQLNYRLPEQGPAEFSMLARSFNLMATGLERARQQEEDHTRRVELEVAERTAQLRHALEQLQHAEQQQQRFLADVSHELRTPATAIRGEAEISLRGADKTADFYKDSLLRIAQTSVQLSSRIDDLLMLVRGAQQLQVRPRTLTLGELWQQITALARQLSASQSVQIQCAELPANAATALLWLDLDKLLQALQIILDNAVRYSSTGQQVELSVVVAEQCVIQVQDHGIGILPGDLPHVFDRYFRADNARQLRPDGLGIGLSLCQTLVQSQHAELTLSSDDQQGTCVRIILPLVEEDNACIS</sequence>
<dbReference type="SUPFAM" id="SSF158472">
    <property type="entry name" value="HAMP domain-like"/>
    <property type="match status" value="1"/>
</dbReference>
<gene>
    <name evidence="14" type="ORF">FU839_16830</name>
</gene>
<dbReference type="SMART" id="SM00388">
    <property type="entry name" value="HisKA"/>
    <property type="match status" value="1"/>
</dbReference>
<evidence type="ECO:0000256" key="1">
    <source>
        <dbReference type="ARBA" id="ARBA00000085"/>
    </source>
</evidence>
<dbReference type="InterPro" id="IPR036097">
    <property type="entry name" value="HisK_dim/P_sf"/>
</dbReference>
<evidence type="ECO:0000256" key="6">
    <source>
        <dbReference type="ARBA" id="ARBA00022741"/>
    </source>
</evidence>
<accession>A0A5C8LPJ9</accession>